<dbReference type="Proteomes" id="UP001607302">
    <property type="component" value="Unassembled WGS sequence"/>
</dbReference>
<accession>A0ABD2B7S5</accession>
<proteinExistence type="predicted"/>
<dbReference type="EMBL" id="JAUDFV010000132">
    <property type="protein sequence ID" value="KAL2728768.1"/>
    <property type="molecule type" value="Genomic_DNA"/>
</dbReference>
<evidence type="ECO:0000256" key="1">
    <source>
        <dbReference type="SAM" id="MobiDB-lite"/>
    </source>
</evidence>
<evidence type="ECO:0000313" key="2">
    <source>
        <dbReference type="EMBL" id="KAL2728768.1"/>
    </source>
</evidence>
<feature type="region of interest" description="Disordered" evidence="1">
    <location>
        <begin position="1"/>
        <end position="44"/>
    </location>
</feature>
<reference evidence="2 3" key="1">
    <citation type="journal article" date="2024" name="Ann. Entomol. Soc. Am.">
        <title>Genomic analyses of the southern and eastern yellowjacket wasps (Hymenoptera: Vespidae) reveal evolutionary signatures of social life.</title>
        <authorList>
            <person name="Catto M.A."/>
            <person name="Caine P.B."/>
            <person name="Orr S.E."/>
            <person name="Hunt B.G."/>
            <person name="Goodisman M.A.D."/>
        </authorList>
    </citation>
    <scope>NUCLEOTIDE SEQUENCE [LARGE SCALE GENOMIC DNA]</scope>
    <source>
        <strain evidence="2">233</strain>
        <tissue evidence="2">Head and thorax</tissue>
    </source>
</reference>
<name>A0ABD2B7S5_VESSQ</name>
<protein>
    <submittedName>
        <fullName evidence="2">Uncharacterized protein</fullName>
    </submittedName>
</protein>
<gene>
    <name evidence="2" type="ORF">V1478_006400</name>
</gene>
<comment type="caution">
    <text evidence="2">The sequence shown here is derived from an EMBL/GenBank/DDBJ whole genome shotgun (WGS) entry which is preliminary data.</text>
</comment>
<sequence length="90" mass="10619">MDDDDDDNDDNNDKDDNDDDDNDNDDDDDDVDVDERDDAEEECDETKMILARHSPDQRRTTLLFRWHRRQHLDSLVHHTQFVSDGSSVLK</sequence>
<organism evidence="2 3">
    <name type="scientific">Vespula squamosa</name>
    <name type="common">Southern yellow jacket</name>
    <name type="synonym">Wasp</name>
    <dbReference type="NCBI Taxonomy" id="30214"/>
    <lineage>
        <taxon>Eukaryota</taxon>
        <taxon>Metazoa</taxon>
        <taxon>Ecdysozoa</taxon>
        <taxon>Arthropoda</taxon>
        <taxon>Hexapoda</taxon>
        <taxon>Insecta</taxon>
        <taxon>Pterygota</taxon>
        <taxon>Neoptera</taxon>
        <taxon>Endopterygota</taxon>
        <taxon>Hymenoptera</taxon>
        <taxon>Apocrita</taxon>
        <taxon>Aculeata</taxon>
        <taxon>Vespoidea</taxon>
        <taxon>Vespidae</taxon>
        <taxon>Vespinae</taxon>
        <taxon>Vespula</taxon>
    </lineage>
</organism>
<evidence type="ECO:0000313" key="3">
    <source>
        <dbReference type="Proteomes" id="UP001607302"/>
    </source>
</evidence>
<dbReference type="AlphaFoldDB" id="A0ABD2B7S5"/>
<keyword evidence="3" id="KW-1185">Reference proteome</keyword>